<dbReference type="EMBL" id="CP003629">
    <property type="protein sequence ID" value="AFQ43604.1"/>
    <property type="molecule type" value="Genomic_DNA"/>
</dbReference>
<dbReference type="HOGENOM" id="CLU_149394_0_0_9"/>
<dbReference type="AlphaFoldDB" id="J7ITV9"/>
<accession>J7ITV9</accession>
<protein>
    <recommendedName>
        <fullName evidence="1">Hemerythrin-like domain-containing protein</fullName>
    </recommendedName>
</protein>
<dbReference type="Gene3D" id="1.20.120.520">
    <property type="entry name" value="nmb1532 protein domain like"/>
    <property type="match status" value="1"/>
</dbReference>
<feature type="domain" description="Hemerythrin-like" evidence="1">
    <location>
        <begin position="2"/>
        <end position="136"/>
    </location>
</feature>
<reference evidence="2 3" key="1">
    <citation type="journal article" date="2012" name="J. Bacteriol.">
        <title>Complete genome sequences of Desulfosporosinus orientis DSM765T, Desulfosporosinus youngiae DSM17734T, Desulfosporosinus meridiei DSM13257T, and Desulfosporosinus acidiphilus DSM22704T.</title>
        <authorList>
            <person name="Pester M."/>
            <person name="Brambilla E."/>
            <person name="Alazard D."/>
            <person name="Rattei T."/>
            <person name="Weinmaier T."/>
            <person name="Han J."/>
            <person name="Lucas S."/>
            <person name="Lapidus A."/>
            <person name="Cheng J.F."/>
            <person name="Goodwin L."/>
            <person name="Pitluck S."/>
            <person name="Peters L."/>
            <person name="Ovchinnikova G."/>
            <person name="Teshima H."/>
            <person name="Detter J.C."/>
            <person name="Han C.S."/>
            <person name="Tapia R."/>
            <person name="Land M.L."/>
            <person name="Hauser L."/>
            <person name="Kyrpides N.C."/>
            <person name="Ivanova N.N."/>
            <person name="Pagani I."/>
            <person name="Huntmann M."/>
            <person name="Wei C.L."/>
            <person name="Davenport K.W."/>
            <person name="Daligault H."/>
            <person name="Chain P.S."/>
            <person name="Chen A."/>
            <person name="Mavromatis K."/>
            <person name="Markowitz V."/>
            <person name="Szeto E."/>
            <person name="Mikhailova N."/>
            <person name="Pati A."/>
            <person name="Wagner M."/>
            <person name="Woyke T."/>
            <person name="Ollivier B."/>
            <person name="Klenk H.P."/>
            <person name="Spring S."/>
            <person name="Loy A."/>
        </authorList>
    </citation>
    <scope>NUCLEOTIDE SEQUENCE [LARGE SCALE GENOMIC DNA]</scope>
    <source>
        <strain evidence="3">ATCC BAA-275 / DSM 13257 / NCIMB 13706 / S10</strain>
    </source>
</reference>
<keyword evidence="3" id="KW-1185">Reference proteome</keyword>
<dbReference type="Pfam" id="PF01814">
    <property type="entry name" value="Hemerythrin"/>
    <property type="match status" value="1"/>
</dbReference>
<dbReference type="RefSeq" id="WP_014902523.1">
    <property type="nucleotide sequence ID" value="NC_018515.1"/>
</dbReference>
<dbReference type="STRING" id="768704.Desmer_1628"/>
<evidence type="ECO:0000313" key="2">
    <source>
        <dbReference type="EMBL" id="AFQ43604.1"/>
    </source>
</evidence>
<sequence>MINQIINKQHQEIKQIIRELREDIYEESEVSANSLWIALKIGTLNGIMQMHLKYEDDYLYPALLNDKENEKLSDIVSKFVEEMGDLAQVFKDYQQKYLRHPEDIKQNTKEFVNDTKQILDAIAVRVDCEEEELFKTIM</sequence>
<evidence type="ECO:0000259" key="1">
    <source>
        <dbReference type="Pfam" id="PF01814"/>
    </source>
</evidence>
<evidence type="ECO:0000313" key="3">
    <source>
        <dbReference type="Proteomes" id="UP000005262"/>
    </source>
</evidence>
<dbReference type="eggNOG" id="COG2846">
    <property type="taxonomic scope" value="Bacteria"/>
</dbReference>
<dbReference type="Proteomes" id="UP000005262">
    <property type="component" value="Chromosome"/>
</dbReference>
<name>J7ITV9_DESMD</name>
<dbReference type="KEGG" id="dmi:Desmer_1628"/>
<reference evidence="3" key="2">
    <citation type="submission" date="2012-08" db="EMBL/GenBank/DDBJ databases">
        <title>Finished genome of Desulfosporosinus meridiei DSM 13257.</title>
        <authorList>
            <person name="Huntemann M."/>
            <person name="Wei C.-L."/>
            <person name="Han J."/>
            <person name="Detter J.C."/>
            <person name="Han C."/>
            <person name="Davenport K."/>
            <person name="Daligault H."/>
            <person name="Erkkila T."/>
            <person name="Gu W."/>
            <person name="Munk A.C.C."/>
            <person name="Teshima H."/>
            <person name="Xu Y."/>
            <person name="Chain P."/>
            <person name="Tapia R."/>
            <person name="Chen A."/>
            <person name="Krypides N."/>
            <person name="Mavromatis K."/>
            <person name="Markowitz V."/>
            <person name="Szeto E."/>
            <person name="Ivanova N."/>
            <person name="Mikhailova N."/>
            <person name="Ovchinnikova G."/>
            <person name="Pagani I."/>
            <person name="Pati A."/>
            <person name="Goodwin L."/>
            <person name="Peters L."/>
            <person name="Pitluck S."/>
            <person name="Woyke T."/>
            <person name="Pester M."/>
            <person name="Spring S."/>
            <person name="Ollivier B."/>
            <person name="Rattei T."/>
            <person name="Klenk H.-P."/>
            <person name="Wagner M."/>
            <person name="Loy A."/>
        </authorList>
    </citation>
    <scope>NUCLEOTIDE SEQUENCE [LARGE SCALE GENOMIC DNA]</scope>
    <source>
        <strain evidence="3">ATCC BAA-275 / DSM 13257 / NCIMB 13706 / S10</strain>
    </source>
</reference>
<dbReference type="InterPro" id="IPR012312">
    <property type="entry name" value="Hemerythrin-like"/>
</dbReference>
<organism evidence="2 3">
    <name type="scientific">Desulfosporosinus meridiei (strain ATCC BAA-275 / DSM 13257 / KCTC 12902 / NCIMB 13706 / S10)</name>
    <dbReference type="NCBI Taxonomy" id="768704"/>
    <lineage>
        <taxon>Bacteria</taxon>
        <taxon>Bacillati</taxon>
        <taxon>Bacillota</taxon>
        <taxon>Clostridia</taxon>
        <taxon>Eubacteriales</taxon>
        <taxon>Desulfitobacteriaceae</taxon>
        <taxon>Desulfosporosinus</taxon>
    </lineage>
</organism>
<proteinExistence type="predicted"/>
<gene>
    <name evidence="2" type="ordered locus">Desmer_1628</name>
</gene>
<dbReference type="OrthoDB" id="360658at2"/>